<dbReference type="PANTHER" id="PTHR43048">
    <property type="entry name" value="METHYLMALONYL-COA EPIMERASE"/>
    <property type="match status" value="1"/>
</dbReference>
<dbReference type="SUPFAM" id="SSF54593">
    <property type="entry name" value="Glyoxalase/Bleomycin resistance protein/Dihydroxybiphenyl dioxygenase"/>
    <property type="match status" value="1"/>
</dbReference>
<dbReference type="GO" id="GO:0046872">
    <property type="term" value="F:metal ion binding"/>
    <property type="evidence" value="ECO:0007669"/>
    <property type="project" value="UniProtKB-KW"/>
</dbReference>
<organism evidence="4 5">
    <name type="scientific">Herbaspirillum frisingense GSF30</name>
    <dbReference type="NCBI Taxonomy" id="864073"/>
    <lineage>
        <taxon>Bacteria</taxon>
        <taxon>Pseudomonadati</taxon>
        <taxon>Pseudomonadota</taxon>
        <taxon>Betaproteobacteria</taxon>
        <taxon>Burkholderiales</taxon>
        <taxon>Oxalobacteraceae</taxon>
        <taxon>Herbaspirillum</taxon>
    </lineage>
</organism>
<dbReference type="GO" id="GO:0046491">
    <property type="term" value="P:L-methylmalonyl-CoA metabolic process"/>
    <property type="evidence" value="ECO:0007669"/>
    <property type="project" value="TreeGrafter"/>
</dbReference>
<keyword evidence="2" id="KW-0732">Signal</keyword>
<feature type="chain" id="PRO_5042478287" evidence="2">
    <location>
        <begin position="22"/>
        <end position="195"/>
    </location>
</feature>
<evidence type="ECO:0000313" key="4">
    <source>
        <dbReference type="EMBL" id="EOA02388.1"/>
    </source>
</evidence>
<dbReference type="InterPro" id="IPR051785">
    <property type="entry name" value="MMCE/EMCE_epimerase"/>
</dbReference>
<dbReference type="GO" id="GO:0004493">
    <property type="term" value="F:methylmalonyl-CoA epimerase activity"/>
    <property type="evidence" value="ECO:0007669"/>
    <property type="project" value="TreeGrafter"/>
</dbReference>
<dbReference type="InterPro" id="IPR037523">
    <property type="entry name" value="VOC_core"/>
</dbReference>
<dbReference type="InterPro" id="IPR029068">
    <property type="entry name" value="Glyas_Bleomycin-R_OHBP_Dase"/>
</dbReference>
<comment type="caution">
    <text evidence="4">The sequence shown here is derived from an EMBL/GenBank/DDBJ whole genome shotgun (WGS) entry which is preliminary data.</text>
</comment>
<sequence>MKFIASLLAAVALLMAVPGHAAGVPIAGVDHVGINVPDLKQAEAFFIDTFGCVPVTQIGPFPLDAAAAEKSEAFAPRADSVTLAMIRCGTGANIELFEYVNPRGSKAMPQLAEAGASHIAFYTEDIVAGVAYLKSHGITVLGEPITMTAGDTGGETWVHFRAPWGAEMELVSYPKGKAYEGHTAQRLWNPSRPAQ</sequence>
<evidence type="ECO:0000256" key="1">
    <source>
        <dbReference type="ARBA" id="ARBA00022723"/>
    </source>
</evidence>
<dbReference type="AlphaFoldDB" id="A0AAI9IA90"/>
<proteinExistence type="predicted"/>
<protein>
    <submittedName>
        <fullName evidence="4">Glyoxalase/bleomycin resistance protein/dioxygenase</fullName>
    </submittedName>
</protein>
<dbReference type="Proteomes" id="UP000006772">
    <property type="component" value="Unassembled WGS sequence"/>
</dbReference>
<evidence type="ECO:0000313" key="5">
    <source>
        <dbReference type="Proteomes" id="UP000006772"/>
    </source>
</evidence>
<evidence type="ECO:0000256" key="2">
    <source>
        <dbReference type="SAM" id="SignalP"/>
    </source>
</evidence>
<dbReference type="Gene3D" id="3.10.180.10">
    <property type="entry name" value="2,3-Dihydroxybiphenyl 1,2-Dioxygenase, domain 1"/>
    <property type="match status" value="1"/>
</dbReference>
<dbReference type="PANTHER" id="PTHR43048:SF6">
    <property type="entry name" value="BLR8189 PROTEIN"/>
    <property type="match status" value="1"/>
</dbReference>
<gene>
    <name evidence="4" type="ORF">HFRIS_022658</name>
</gene>
<evidence type="ECO:0000259" key="3">
    <source>
        <dbReference type="PROSITE" id="PS51819"/>
    </source>
</evidence>
<dbReference type="RefSeq" id="WP_006465333.1">
    <property type="nucleotide sequence ID" value="NZ_AEEC02000051.1"/>
</dbReference>
<accession>A0AAI9IA90</accession>
<reference evidence="4 5" key="1">
    <citation type="journal article" date="2013" name="Front. Microbiol.">
        <title>The genome of the endophytic bacterium H. frisingense GSF30(T) identifies diverse strategies in the Herbaspirillum genus to interact with plants.</title>
        <authorList>
            <person name="Straub D."/>
            <person name="Rothballer M."/>
            <person name="Hartmann A."/>
            <person name="Ludewig U."/>
        </authorList>
    </citation>
    <scope>NUCLEOTIDE SEQUENCE [LARGE SCALE GENOMIC DNA]</scope>
    <source>
        <strain evidence="4 5">GSF30</strain>
    </source>
</reference>
<feature type="signal peptide" evidence="2">
    <location>
        <begin position="1"/>
        <end position="21"/>
    </location>
</feature>
<dbReference type="Pfam" id="PF13669">
    <property type="entry name" value="Glyoxalase_4"/>
    <property type="match status" value="1"/>
</dbReference>
<dbReference type="PROSITE" id="PS51819">
    <property type="entry name" value="VOC"/>
    <property type="match status" value="1"/>
</dbReference>
<name>A0AAI9IA90_9BURK</name>
<feature type="domain" description="VOC" evidence="3">
    <location>
        <begin position="28"/>
        <end position="173"/>
    </location>
</feature>
<dbReference type="EMBL" id="AEEC02000051">
    <property type="protein sequence ID" value="EOA02388.1"/>
    <property type="molecule type" value="Genomic_DNA"/>
</dbReference>
<keyword evidence="1" id="KW-0479">Metal-binding</keyword>